<proteinExistence type="predicted"/>
<evidence type="ECO:0000313" key="1">
    <source>
        <dbReference type="EMBL" id="SET59368.1"/>
    </source>
</evidence>
<dbReference type="RefSeq" id="WP_007710971.1">
    <property type="nucleotide sequence ID" value="NZ_CABJCG010000006.1"/>
</dbReference>
<dbReference type="GeneID" id="93278358"/>
<evidence type="ECO:0000313" key="2">
    <source>
        <dbReference type="Proteomes" id="UP000198508"/>
    </source>
</evidence>
<dbReference type="Proteomes" id="UP000198508">
    <property type="component" value="Unassembled WGS sequence"/>
</dbReference>
<keyword evidence="2" id="KW-1185">Reference proteome</keyword>
<reference evidence="2" key="1">
    <citation type="submission" date="2016-10" db="EMBL/GenBank/DDBJ databases">
        <authorList>
            <person name="Varghese N."/>
            <person name="Submissions S."/>
        </authorList>
    </citation>
    <scope>NUCLEOTIDE SEQUENCE [LARGE SCALE GENOMIC DNA]</scope>
    <source>
        <strain evidence="2">NLAE-zl-G277</strain>
    </source>
</reference>
<sequence>METYDYTEGGAGCDISSQIDAMSARELQAAAEAIRAIRQTSAHARLDSSRAWFDAAILPALRDFAEMTASVLVIADQDRPIVNAVIRNSEGLDITGSCKCMKMALNLADHIYIGMEDGQPALSLVFDCQNYID</sequence>
<name>A0A1I0FMK6_9FIRM</name>
<dbReference type="AlphaFoldDB" id="A0A1I0FMK6"/>
<organism evidence="1 2">
    <name type="scientific">Enterocloster lavalensis</name>
    <dbReference type="NCBI Taxonomy" id="460384"/>
    <lineage>
        <taxon>Bacteria</taxon>
        <taxon>Bacillati</taxon>
        <taxon>Bacillota</taxon>
        <taxon>Clostridia</taxon>
        <taxon>Lachnospirales</taxon>
        <taxon>Lachnospiraceae</taxon>
        <taxon>Enterocloster</taxon>
    </lineage>
</organism>
<accession>A0A1I0FMK6</accession>
<gene>
    <name evidence="1" type="ORF">SAMN05216313_10952</name>
</gene>
<dbReference type="EMBL" id="FOIM01000009">
    <property type="protein sequence ID" value="SET59368.1"/>
    <property type="molecule type" value="Genomic_DNA"/>
</dbReference>
<protein>
    <submittedName>
        <fullName evidence="1">Uncharacterized protein</fullName>
    </submittedName>
</protein>